<keyword evidence="1" id="KW-0812">Transmembrane</keyword>
<reference evidence="2" key="1">
    <citation type="submission" date="2021-02" db="EMBL/GenBank/DDBJ databases">
        <authorList>
            <person name="Dougan E. K."/>
            <person name="Rhodes N."/>
            <person name="Thang M."/>
            <person name="Chan C."/>
        </authorList>
    </citation>
    <scope>NUCLEOTIDE SEQUENCE</scope>
</reference>
<feature type="non-terminal residue" evidence="2">
    <location>
        <position position="1"/>
    </location>
</feature>
<proteinExistence type="predicted"/>
<organism evidence="2 3">
    <name type="scientific">Polarella glacialis</name>
    <name type="common">Dinoflagellate</name>
    <dbReference type="NCBI Taxonomy" id="89957"/>
    <lineage>
        <taxon>Eukaryota</taxon>
        <taxon>Sar</taxon>
        <taxon>Alveolata</taxon>
        <taxon>Dinophyceae</taxon>
        <taxon>Suessiales</taxon>
        <taxon>Suessiaceae</taxon>
        <taxon>Polarella</taxon>
    </lineage>
</organism>
<evidence type="ECO:0000313" key="2">
    <source>
        <dbReference type="EMBL" id="CAE8654607.1"/>
    </source>
</evidence>
<protein>
    <submittedName>
        <fullName evidence="2">Uncharacterized protein</fullName>
    </submittedName>
</protein>
<evidence type="ECO:0000256" key="1">
    <source>
        <dbReference type="SAM" id="Phobius"/>
    </source>
</evidence>
<keyword evidence="1" id="KW-0472">Membrane</keyword>
<dbReference type="EMBL" id="CAJNNW010012727">
    <property type="protein sequence ID" value="CAE8654607.1"/>
    <property type="molecule type" value="Genomic_DNA"/>
</dbReference>
<evidence type="ECO:0000313" key="3">
    <source>
        <dbReference type="Proteomes" id="UP000626109"/>
    </source>
</evidence>
<accession>A0A813IQ17</accession>
<feature type="transmembrane region" description="Helical" evidence="1">
    <location>
        <begin position="88"/>
        <end position="108"/>
    </location>
</feature>
<dbReference type="AlphaFoldDB" id="A0A813IQ17"/>
<gene>
    <name evidence="2" type="ORF">PGLA2088_LOCUS11114</name>
</gene>
<name>A0A813IQ17_POLGL</name>
<keyword evidence="1" id="KW-1133">Transmembrane helix</keyword>
<dbReference type="Proteomes" id="UP000626109">
    <property type="component" value="Unassembled WGS sequence"/>
</dbReference>
<sequence length="132" mass="14036">MAAMELPARQRRRSLLGLIVLTAGLIGPAKFLSGPCFSGLSPGLRSAGRIGARGRLEVRPVTAMSAAIAGQGQDPAEQSDFDKFFDRWNTRGGAVLVTVFALFVGLAMEKLLELFSGSAVQSGIWTSGIFFF</sequence>
<comment type="caution">
    <text evidence="2">The sequence shown here is derived from an EMBL/GenBank/DDBJ whole genome shotgun (WGS) entry which is preliminary data.</text>
</comment>